<dbReference type="SUPFAM" id="SSF50729">
    <property type="entry name" value="PH domain-like"/>
    <property type="match status" value="1"/>
</dbReference>
<evidence type="ECO:0000256" key="3">
    <source>
        <dbReference type="ARBA" id="ARBA00022490"/>
    </source>
</evidence>
<evidence type="ECO:0000256" key="8">
    <source>
        <dbReference type="ARBA" id="ARBA00023203"/>
    </source>
</evidence>
<dbReference type="GO" id="GO:0003779">
    <property type="term" value="F:actin binding"/>
    <property type="evidence" value="ECO:0007669"/>
    <property type="project" value="UniProtKB-KW"/>
</dbReference>
<evidence type="ECO:0000259" key="10">
    <source>
        <dbReference type="PROSITE" id="PS51016"/>
    </source>
</evidence>
<evidence type="ECO:0000256" key="4">
    <source>
        <dbReference type="ARBA" id="ARBA00022737"/>
    </source>
</evidence>
<dbReference type="Proteomes" id="UP000095281">
    <property type="component" value="Unplaced"/>
</dbReference>
<dbReference type="OMA" id="NILTCTE"/>
<dbReference type="PROSITE" id="PS50057">
    <property type="entry name" value="FERM_3"/>
    <property type="match status" value="2"/>
</dbReference>
<organism evidence="11 12">
    <name type="scientific">Meloidogyne hapla</name>
    <name type="common">Root-knot nematode worm</name>
    <dbReference type="NCBI Taxonomy" id="6305"/>
    <lineage>
        <taxon>Eukaryota</taxon>
        <taxon>Metazoa</taxon>
        <taxon>Ecdysozoa</taxon>
        <taxon>Nematoda</taxon>
        <taxon>Chromadorea</taxon>
        <taxon>Rhabditida</taxon>
        <taxon>Tylenchina</taxon>
        <taxon>Tylenchomorpha</taxon>
        <taxon>Tylenchoidea</taxon>
        <taxon>Meloidogynidae</taxon>
        <taxon>Meloidogyninae</taxon>
        <taxon>Meloidogyne</taxon>
    </lineage>
</organism>
<dbReference type="Pfam" id="PF21989">
    <property type="entry name" value="RA_2"/>
    <property type="match status" value="2"/>
</dbReference>
<dbReference type="Gene3D" id="2.30.29.30">
    <property type="entry name" value="Pleckstrin-homology domain (PH domain)/Phosphotyrosine-binding domain (PTB)"/>
    <property type="match status" value="2"/>
</dbReference>
<dbReference type="Gene3D" id="3.10.20.90">
    <property type="entry name" value="Phosphatidylinositol 3-kinase Catalytic Subunit, Chain A, domain 1"/>
    <property type="match status" value="2"/>
</dbReference>
<dbReference type="InterPro" id="IPR002404">
    <property type="entry name" value="IRS_PTB"/>
</dbReference>
<sequence length="1063" mass="123193">MSRTIKYGPRREPCLKAEFASVCSIDNLNNSGLFVQINLPNEEIVDIPIHSQTTIADVFQLLIEKINLNEFFGFGLFLSNGQNIRSLVVGKEYLMDALSLIEEKGNFDWKLYLRKELFLPSENNSDDLCVDLSYRQIIKGINFGEYKCKKEEDLAILAAQQYFISLNGKSTEIDISELEDNLNDYLPLNILKQNKDDNKSLKITEEIEEECQKWIQLILHAFRKKILNNCETPPPSVKQIKCDVIKYAAKNWPLHFSRFFEVYKFSGPPLPVNQLTMAVNSHGISLLDARCDIQNQNKQSILFEIEFIELANIGYGRSKHEGADALFISLLNGDRYTFQSPLARELSHLLINILKDLHQHSIYAIALKDYNHCTVQHKMQSSENSVLSLSRGDLLILSSPLNKYLNNNEIENNEENYFIENVENIRSKMRGKVPLHSINILTCTEKPKKEKLNFLLSSRKIIEQEIINPTESKPNSDLYEYPTFYTAAIDPFGIPLICGPFPQPHTLERFASTNFRLPEDGIRPSDVFGAYNGGGCPEPELWRHSFEPLRAPLLKRIAEPGKEEIARESLISYSFILKYMGDYVSHPQQFYLEYTDYIFTPSLKYEILRDEIYCQLIKQLTDNQNPLSEERGWELMWLCIGLFPPSRFLCREVEHFLRTRLVPMAADCAMRLQKALSQCNDTNNLTTTTQYCRLSPPHQVELEAIQYRQTQIYHKFYLPDGTQETIEVESWTRAKDFSKKIATRLGLLNSLQGFGLFIKLGEKVVCMPEKEYFFDFINQVQDWARKNSRREQVINGGKRILNCGINFNYQVHFMRKLWLDVEPGKDLRQDIIFNYPQELPKYLRGYHKIDKNEAIQFAALILRAQTRDEKQPPIQHLQHILHELLPIDLLKSHSPNEWKKFISFELQKEGMPKTSTEAKLCFLQRISKEPTFGSAFFEVKQSADPTLCSKLLVAINQDGMSLYELENKKHIRTYGFKQISNWQSANTYFHLTFDNGNRLLFETTLGHKLDDLLTSYIQLLISKQEKENEKQKISPLSKIAVLLHQYKPNNYIESTSPILTNGN</sequence>
<dbReference type="CDD" id="cd17093">
    <property type="entry name" value="FERM2_F1_Myosin-VII"/>
    <property type="match status" value="1"/>
</dbReference>
<dbReference type="Gene3D" id="1.25.40.530">
    <property type="entry name" value="MyTH4 domain"/>
    <property type="match status" value="1"/>
</dbReference>
<name>A0A1I8BA27_MELHA</name>
<dbReference type="PROSITE" id="PS51016">
    <property type="entry name" value="MYTH4"/>
    <property type="match status" value="1"/>
</dbReference>
<dbReference type="Pfam" id="PF02174">
    <property type="entry name" value="IRS"/>
    <property type="match status" value="1"/>
</dbReference>
<evidence type="ECO:0000313" key="11">
    <source>
        <dbReference type="Proteomes" id="UP000095281"/>
    </source>
</evidence>
<protein>
    <submittedName>
        <fullName evidence="12">FERM domain-containing protein</fullName>
    </submittedName>
</protein>
<evidence type="ECO:0000256" key="2">
    <source>
        <dbReference type="ARBA" id="ARBA00008314"/>
    </source>
</evidence>
<keyword evidence="5" id="KW-0547">Nucleotide-binding</keyword>
<dbReference type="AlphaFoldDB" id="A0A1I8BA27"/>
<dbReference type="InterPro" id="IPR019749">
    <property type="entry name" value="Band_41_domain"/>
</dbReference>
<dbReference type="InterPro" id="IPR014352">
    <property type="entry name" value="FERM/acyl-CoA-bd_prot_sf"/>
</dbReference>
<dbReference type="GO" id="GO:0005856">
    <property type="term" value="C:cytoskeleton"/>
    <property type="evidence" value="ECO:0007669"/>
    <property type="project" value="InterPro"/>
</dbReference>
<evidence type="ECO:0000256" key="5">
    <source>
        <dbReference type="ARBA" id="ARBA00022741"/>
    </source>
</evidence>
<dbReference type="InterPro" id="IPR051567">
    <property type="entry name" value="Unconventional_Myosin_ATPase"/>
</dbReference>
<dbReference type="WBParaSite" id="MhA1_Contig1740.frz3.fgene1">
    <property type="protein sequence ID" value="MhA1_Contig1740.frz3.fgene1"/>
    <property type="gene ID" value="MhA1_Contig1740.frz3.fgene1"/>
</dbReference>
<feature type="domain" description="FERM" evidence="9">
    <location>
        <begin position="33"/>
        <end position="365"/>
    </location>
</feature>
<accession>A0A1I8BA27</accession>
<evidence type="ECO:0000256" key="1">
    <source>
        <dbReference type="ARBA" id="ARBA00004496"/>
    </source>
</evidence>
<dbReference type="GO" id="GO:0005524">
    <property type="term" value="F:ATP binding"/>
    <property type="evidence" value="ECO:0007669"/>
    <property type="project" value="UniProtKB-KW"/>
</dbReference>
<evidence type="ECO:0000256" key="6">
    <source>
        <dbReference type="ARBA" id="ARBA00022840"/>
    </source>
</evidence>
<dbReference type="InterPro" id="IPR035963">
    <property type="entry name" value="FERM_2"/>
</dbReference>
<dbReference type="InterPro" id="IPR000857">
    <property type="entry name" value="MyTH4_dom"/>
</dbReference>
<feature type="domain" description="FERM" evidence="9">
    <location>
        <begin position="712"/>
        <end position="1024"/>
    </location>
</feature>
<dbReference type="SMART" id="SM00139">
    <property type="entry name" value="MyTH4"/>
    <property type="match status" value="1"/>
</dbReference>
<dbReference type="InterPro" id="IPR041793">
    <property type="entry name" value="MyoVII_FERM_C1"/>
</dbReference>
<proteinExistence type="inferred from homology"/>
<dbReference type="Pfam" id="PF21998">
    <property type="entry name" value="FERM_C1_MyoVII"/>
    <property type="match status" value="1"/>
</dbReference>
<dbReference type="InterPro" id="IPR029071">
    <property type="entry name" value="Ubiquitin-like_domsf"/>
</dbReference>
<keyword evidence="8" id="KW-0009">Actin-binding</keyword>
<dbReference type="Gene3D" id="1.20.80.10">
    <property type="match status" value="2"/>
</dbReference>
<dbReference type="InterPro" id="IPR038185">
    <property type="entry name" value="MyTH4_dom_sf"/>
</dbReference>
<dbReference type="InterPro" id="IPR000299">
    <property type="entry name" value="FERM_domain"/>
</dbReference>
<comment type="similarity">
    <text evidence="2">Belongs to the TRAFAC class myosin-kinesin ATPase superfamily. Myosin family.</text>
</comment>
<reference evidence="12" key="1">
    <citation type="submission" date="2016-11" db="UniProtKB">
        <authorList>
            <consortium name="WormBaseParasite"/>
        </authorList>
    </citation>
    <scope>IDENTIFICATION</scope>
</reference>
<dbReference type="Gene3D" id="2.30.30.40">
    <property type="entry name" value="SH3 Domains"/>
    <property type="match status" value="1"/>
</dbReference>
<keyword evidence="7" id="KW-0505">Motor protein</keyword>
<dbReference type="CDD" id="cd14473">
    <property type="entry name" value="FERM_B-lobe"/>
    <property type="match status" value="2"/>
</dbReference>
<keyword evidence="4" id="KW-0677">Repeat</keyword>
<dbReference type="GO" id="GO:0005737">
    <property type="term" value="C:cytoplasm"/>
    <property type="evidence" value="ECO:0007669"/>
    <property type="project" value="UniProtKB-SubCell"/>
</dbReference>
<dbReference type="PANTHER" id="PTHR22692">
    <property type="entry name" value="MYOSIN VII, XV"/>
    <property type="match status" value="1"/>
</dbReference>
<evidence type="ECO:0000313" key="12">
    <source>
        <dbReference type="WBParaSite" id="MhA1_Contig1740.frz3.fgene1"/>
    </source>
</evidence>
<dbReference type="PANTHER" id="PTHR22692:SF33">
    <property type="entry name" value="MYOSIN"/>
    <property type="match status" value="1"/>
</dbReference>
<keyword evidence="3" id="KW-0963">Cytoplasm</keyword>
<feature type="domain" description="MyTH4" evidence="10">
    <location>
        <begin position="544"/>
        <end position="706"/>
    </location>
</feature>
<keyword evidence="6" id="KW-0067">ATP-binding</keyword>
<dbReference type="SUPFAM" id="SSF47031">
    <property type="entry name" value="Second domain of FERM"/>
    <property type="match status" value="2"/>
</dbReference>
<keyword evidence="11" id="KW-1185">Reference proteome</keyword>
<comment type="subcellular location">
    <subcellularLocation>
        <location evidence="1">Cytoplasm</location>
    </subcellularLocation>
</comment>
<evidence type="ECO:0000259" key="9">
    <source>
        <dbReference type="PROSITE" id="PS50057"/>
    </source>
</evidence>
<dbReference type="SMART" id="SM00295">
    <property type="entry name" value="B41"/>
    <property type="match status" value="2"/>
</dbReference>
<dbReference type="SUPFAM" id="SSF54236">
    <property type="entry name" value="Ubiquitin-like"/>
    <property type="match status" value="2"/>
</dbReference>
<dbReference type="InterPro" id="IPR019748">
    <property type="entry name" value="FERM_central"/>
</dbReference>
<evidence type="ECO:0000256" key="7">
    <source>
        <dbReference type="ARBA" id="ARBA00023175"/>
    </source>
</evidence>
<dbReference type="Pfam" id="PF00784">
    <property type="entry name" value="MyTH4"/>
    <property type="match status" value="1"/>
</dbReference>
<dbReference type="InterPro" id="IPR011993">
    <property type="entry name" value="PH-like_dom_sf"/>
</dbReference>